<accession>A0AAV1I612</accession>
<gene>
    <name evidence="3" type="ORF">CVIRNUC_004855</name>
</gene>
<proteinExistence type="predicted"/>
<feature type="compositionally biased region" description="Polar residues" evidence="1">
    <location>
        <begin position="273"/>
        <end position="293"/>
    </location>
</feature>
<evidence type="ECO:0000313" key="4">
    <source>
        <dbReference type="Proteomes" id="UP001314263"/>
    </source>
</evidence>
<feature type="compositionally biased region" description="Polar residues" evidence="1">
    <location>
        <begin position="62"/>
        <end position="71"/>
    </location>
</feature>
<sequence length="528" mass="55693">MSVLRTSSARSTSSFDSLDEFLSEFEVISVDHQQALPTPLPLLTALHAPGDRSRPPRPAVRLSTQSYGTARQSRRQSHGEPSNGPLLGPGAGAGEYQDMALLPVSEPSRADAGHFYPTLPGQPRKDADRSRASERETSHASGEPTSPLSGYAEQLQRDLGSALGSLPSKQHEVPELLVTYPALTSPETSAQAQPASPPAAARQREAAPHAQRVAAPAQAASRPAASISSAPGASFTNPLVSLPAREHAEGAASSAAQGPAQKTDARAVRAPPSASTQTEPSILSPSRRQSTARTGIHPLSRSFESLLKEPTAALMSQQQRTDAAAAVSASPVQATVRASQQTLRKRDFESELLDRLLNGAQAAVPSQGQQVPPAGAKQPASCLHLPVPRVLLITVVFALMAIPLLLFTAGRVQAQHHMKQQLYVGSLAVNHSVEGPIPDPVALPAGIDNATGDHRTAVLAREAGLKSAIENSQTELQEYLSAKERRRTQPGLKLLSFRLTVSLPHGMPARLTGPRAILGDFAPIHSDV</sequence>
<keyword evidence="2" id="KW-1133">Transmembrane helix</keyword>
<feature type="compositionally biased region" description="Low complexity" evidence="1">
    <location>
        <begin position="190"/>
        <end position="201"/>
    </location>
</feature>
<feature type="transmembrane region" description="Helical" evidence="2">
    <location>
        <begin position="390"/>
        <end position="409"/>
    </location>
</feature>
<organism evidence="3 4">
    <name type="scientific">Coccomyxa viridis</name>
    <dbReference type="NCBI Taxonomy" id="1274662"/>
    <lineage>
        <taxon>Eukaryota</taxon>
        <taxon>Viridiplantae</taxon>
        <taxon>Chlorophyta</taxon>
        <taxon>core chlorophytes</taxon>
        <taxon>Trebouxiophyceae</taxon>
        <taxon>Trebouxiophyceae incertae sedis</taxon>
        <taxon>Coccomyxaceae</taxon>
        <taxon>Coccomyxa</taxon>
    </lineage>
</organism>
<feature type="region of interest" description="Disordered" evidence="1">
    <location>
        <begin position="247"/>
        <end position="295"/>
    </location>
</feature>
<keyword evidence="4" id="KW-1185">Reference proteome</keyword>
<feature type="compositionally biased region" description="Polar residues" evidence="1">
    <location>
        <begin position="139"/>
        <end position="148"/>
    </location>
</feature>
<feature type="compositionally biased region" description="Basic and acidic residues" evidence="1">
    <location>
        <begin position="123"/>
        <end position="138"/>
    </location>
</feature>
<evidence type="ECO:0000256" key="2">
    <source>
        <dbReference type="SAM" id="Phobius"/>
    </source>
</evidence>
<reference evidence="3 4" key="1">
    <citation type="submission" date="2023-10" db="EMBL/GenBank/DDBJ databases">
        <authorList>
            <person name="Maclean D."/>
            <person name="Macfadyen A."/>
        </authorList>
    </citation>
    <scope>NUCLEOTIDE SEQUENCE [LARGE SCALE GENOMIC DNA]</scope>
</reference>
<keyword evidence="2" id="KW-0472">Membrane</keyword>
<evidence type="ECO:0008006" key="5">
    <source>
        <dbReference type="Google" id="ProtNLM"/>
    </source>
</evidence>
<evidence type="ECO:0000313" key="3">
    <source>
        <dbReference type="EMBL" id="CAK0779799.1"/>
    </source>
</evidence>
<feature type="compositionally biased region" description="Low complexity" evidence="1">
    <location>
        <begin position="208"/>
        <end position="234"/>
    </location>
</feature>
<comment type="caution">
    <text evidence="3">The sequence shown here is derived from an EMBL/GenBank/DDBJ whole genome shotgun (WGS) entry which is preliminary data.</text>
</comment>
<dbReference type="EMBL" id="CAUYUE010000006">
    <property type="protein sequence ID" value="CAK0779799.1"/>
    <property type="molecule type" value="Genomic_DNA"/>
</dbReference>
<feature type="compositionally biased region" description="Low complexity" evidence="1">
    <location>
        <begin position="250"/>
        <end position="261"/>
    </location>
</feature>
<evidence type="ECO:0000256" key="1">
    <source>
        <dbReference type="SAM" id="MobiDB-lite"/>
    </source>
</evidence>
<name>A0AAV1I612_9CHLO</name>
<keyword evidence="2" id="KW-0812">Transmembrane</keyword>
<dbReference type="AlphaFoldDB" id="A0AAV1I612"/>
<feature type="region of interest" description="Disordered" evidence="1">
    <location>
        <begin position="108"/>
        <end position="235"/>
    </location>
</feature>
<protein>
    <recommendedName>
        <fullName evidence="5">Transmembrane protein</fullName>
    </recommendedName>
</protein>
<feature type="region of interest" description="Disordered" evidence="1">
    <location>
        <begin position="43"/>
        <end position="94"/>
    </location>
</feature>
<dbReference type="Proteomes" id="UP001314263">
    <property type="component" value="Unassembled WGS sequence"/>
</dbReference>